<evidence type="ECO:0000313" key="1">
    <source>
        <dbReference type="EMBL" id="GCB90327.1"/>
    </source>
</evidence>
<gene>
    <name evidence="1" type="ORF">SALB_03031</name>
</gene>
<accession>A0A401QY84</accession>
<name>A0A401QY84_STRNR</name>
<dbReference type="AlphaFoldDB" id="A0A401QY84"/>
<dbReference type="Proteomes" id="UP000288351">
    <property type="component" value="Unassembled WGS sequence"/>
</dbReference>
<proteinExistence type="predicted"/>
<dbReference type="EMBL" id="BHXC01000006">
    <property type="protein sequence ID" value="GCB90327.1"/>
    <property type="molecule type" value="Genomic_DNA"/>
</dbReference>
<protein>
    <submittedName>
        <fullName evidence="1">Uncharacterized protein</fullName>
    </submittedName>
</protein>
<organism evidence="1 2">
    <name type="scientific">Streptomyces noursei</name>
    <name type="common">Streptomyces albulus</name>
    <dbReference type="NCBI Taxonomy" id="1971"/>
    <lineage>
        <taxon>Bacteria</taxon>
        <taxon>Bacillati</taxon>
        <taxon>Actinomycetota</taxon>
        <taxon>Actinomycetes</taxon>
        <taxon>Kitasatosporales</taxon>
        <taxon>Streptomycetaceae</taxon>
        <taxon>Streptomyces</taxon>
    </lineage>
</organism>
<evidence type="ECO:0000313" key="2">
    <source>
        <dbReference type="Proteomes" id="UP000288351"/>
    </source>
</evidence>
<reference evidence="1 2" key="1">
    <citation type="journal article" date="2019" name="Microbiol. Resour. Announc.">
        <title>Draft Genome Sequence of the Most Traditional epsilon-Poly-l-Lysine Producer, Streptomyces albulus NBRC14147.</title>
        <authorList>
            <person name="Yamanaka K."/>
            <person name="Hamano Y."/>
        </authorList>
    </citation>
    <scope>NUCLEOTIDE SEQUENCE [LARGE SCALE GENOMIC DNA]</scope>
    <source>
        <strain evidence="1 2">NBRC 14147</strain>
    </source>
</reference>
<comment type="caution">
    <text evidence="1">The sequence shown here is derived from an EMBL/GenBank/DDBJ whole genome shotgun (WGS) entry which is preliminary data.</text>
</comment>
<sequence length="38" mass="4187">MANCPNNCMGGKIMYYDENGKVQWMDCPQCQGSGTVPD</sequence>